<sequence>MSPPYYFRIDYMQEDSRHKPFINAQGTWYPPKSHGHNIMVEGGISGQFWYCDGIFMRQVAHVPPDCVLFKMFSVYHHEGIIWAAKGDAIARKIGDGDDDTQDEVTDDEEAPGGEDEGWHRLSFDHDDEQTYSSHITNAGQNTRLRTQRPDQTWPKMLLPESYHAPEASRTSAQYTQYGGLTGELPLFLALIAFSVPPAHVEWVFKNCFQSAIWRAHSGDHIREDGRGMVVRVYSLPGRTEELEYYENGAWGKYFN</sequence>
<feature type="compositionally biased region" description="Acidic residues" evidence="1">
    <location>
        <begin position="96"/>
        <end position="115"/>
    </location>
</feature>
<reference evidence="2 3" key="1">
    <citation type="journal article" date="2016" name="Nat. Commun.">
        <title>Ectomycorrhizal ecology is imprinted in the genome of the dominant symbiotic fungus Cenococcum geophilum.</title>
        <authorList>
            <consortium name="DOE Joint Genome Institute"/>
            <person name="Peter M."/>
            <person name="Kohler A."/>
            <person name="Ohm R.A."/>
            <person name="Kuo A."/>
            <person name="Krutzmann J."/>
            <person name="Morin E."/>
            <person name="Arend M."/>
            <person name="Barry K.W."/>
            <person name="Binder M."/>
            <person name="Choi C."/>
            <person name="Clum A."/>
            <person name="Copeland A."/>
            <person name="Grisel N."/>
            <person name="Haridas S."/>
            <person name="Kipfer T."/>
            <person name="LaButti K."/>
            <person name="Lindquist E."/>
            <person name="Lipzen A."/>
            <person name="Maire R."/>
            <person name="Meier B."/>
            <person name="Mihaltcheva S."/>
            <person name="Molinier V."/>
            <person name="Murat C."/>
            <person name="Poggeler S."/>
            <person name="Quandt C.A."/>
            <person name="Sperisen C."/>
            <person name="Tritt A."/>
            <person name="Tisserant E."/>
            <person name="Crous P.W."/>
            <person name="Henrissat B."/>
            <person name="Nehls U."/>
            <person name="Egli S."/>
            <person name="Spatafora J.W."/>
            <person name="Grigoriev I.V."/>
            <person name="Martin F.M."/>
        </authorList>
    </citation>
    <scope>NUCLEOTIDE SEQUENCE [LARGE SCALE GENOMIC DNA]</scope>
    <source>
        <strain evidence="2 3">CBS 207.34</strain>
    </source>
</reference>
<organism evidence="2 3">
    <name type="scientific">Glonium stellatum</name>
    <dbReference type="NCBI Taxonomy" id="574774"/>
    <lineage>
        <taxon>Eukaryota</taxon>
        <taxon>Fungi</taxon>
        <taxon>Dikarya</taxon>
        <taxon>Ascomycota</taxon>
        <taxon>Pezizomycotina</taxon>
        <taxon>Dothideomycetes</taxon>
        <taxon>Pleosporomycetidae</taxon>
        <taxon>Gloniales</taxon>
        <taxon>Gloniaceae</taxon>
        <taxon>Glonium</taxon>
    </lineage>
</organism>
<name>A0A8E2JYC1_9PEZI</name>
<dbReference type="Proteomes" id="UP000250140">
    <property type="component" value="Unassembled WGS sequence"/>
</dbReference>
<dbReference type="OrthoDB" id="5243686at2759"/>
<dbReference type="EMBL" id="KV748611">
    <property type="protein sequence ID" value="OCL14150.1"/>
    <property type="molecule type" value="Genomic_DNA"/>
</dbReference>
<accession>A0A8E2JYC1</accession>
<keyword evidence="3" id="KW-1185">Reference proteome</keyword>
<gene>
    <name evidence="2" type="ORF">AOQ84DRAFT_55265</name>
</gene>
<dbReference type="AlphaFoldDB" id="A0A8E2JYC1"/>
<feature type="region of interest" description="Disordered" evidence="1">
    <location>
        <begin position="93"/>
        <end position="120"/>
    </location>
</feature>
<evidence type="ECO:0000313" key="2">
    <source>
        <dbReference type="EMBL" id="OCL14150.1"/>
    </source>
</evidence>
<proteinExistence type="predicted"/>
<protein>
    <submittedName>
        <fullName evidence="2">Uncharacterized protein</fullName>
    </submittedName>
</protein>
<evidence type="ECO:0000256" key="1">
    <source>
        <dbReference type="SAM" id="MobiDB-lite"/>
    </source>
</evidence>
<evidence type="ECO:0000313" key="3">
    <source>
        <dbReference type="Proteomes" id="UP000250140"/>
    </source>
</evidence>